<evidence type="ECO:0000256" key="1">
    <source>
        <dbReference type="SAM" id="MobiDB-lite"/>
    </source>
</evidence>
<evidence type="ECO:0008006" key="5">
    <source>
        <dbReference type="Google" id="ProtNLM"/>
    </source>
</evidence>
<keyword evidence="2" id="KW-1133">Transmembrane helix</keyword>
<reference evidence="3" key="1">
    <citation type="submission" date="2021-12" db="EMBL/GenBank/DDBJ databases">
        <authorList>
            <person name="Rodrigo-Torres L."/>
            <person name="Arahal R. D."/>
            <person name="Lucena T."/>
        </authorList>
    </citation>
    <scope>NUCLEOTIDE SEQUENCE</scope>
    <source>
        <strain evidence="3">CECT 8858</strain>
    </source>
</reference>
<feature type="region of interest" description="Disordered" evidence="1">
    <location>
        <begin position="1"/>
        <end position="36"/>
    </location>
</feature>
<name>A0ABN8EWK3_9BACT</name>
<feature type="transmembrane region" description="Helical" evidence="2">
    <location>
        <begin position="122"/>
        <end position="141"/>
    </location>
</feature>
<keyword evidence="2" id="KW-0472">Membrane</keyword>
<dbReference type="EMBL" id="CAKLPY010000002">
    <property type="protein sequence ID" value="CAH0996004.1"/>
    <property type="molecule type" value="Genomic_DNA"/>
</dbReference>
<sequence length="418" mass="47902">MTENLPNEIPSEPEDDSQSSGNNLMPEENSDADNSTKISTQFEPTVSEKNVTKPIYHAPWSPSFHGEGSKYFVIRLINAILQVITFNFYYPWAKAEKLNYLYEQTEFAGSRFKFHGTGKEMFIGYLKMLLIVAFIYGGFWWAKGNEWAILGFLILYGGLIVVYPLAIHGTAKYRLSRTSWRGIFFGYRGELGELFAKFFLGILLSFFTLGIYWSWVQVDLRRYVTQHIRFGDTKFDFTGKGNDLFWIKFKYVAFSFVAIVVAMIILIFMGAFGAGISNMLKPDSTDVLSAPSVGIILWLGVIYLFLIVVIGTIALMRQREIFQFYADNTHAWQNEQWHGVRLNMTFIDLLQLSIVNMLLMILTLGIATPFVEIRNLHFMIPRLEIDGTFDPDSLIQTESDYRDAMGEDVGDWLDIDLA</sequence>
<proteinExistence type="predicted"/>
<feature type="transmembrane region" description="Helical" evidence="2">
    <location>
        <begin position="72"/>
        <end position="90"/>
    </location>
</feature>
<dbReference type="RefSeq" id="WP_238806577.1">
    <property type="nucleotide sequence ID" value="NZ_CAKLPY010000002.1"/>
</dbReference>
<dbReference type="InterPro" id="IPR010295">
    <property type="entry name" value="DUF898"/>
</dbReference>
<protein>
    <recommendedName>
        <fullName evidence="5">DUF898 domain-containing protein</fullName>
    </recommendedName>
</protein>
<feature type="transmembrane region" description="Helical" evidence="2">
    <location>
        <begin position="147"/>
        <end position="167"/>
    </location>
</feature>
<keyword evidence="2" id="KW-0812">Transmembrane</keyword>
<keyword evidence="4" id="KW-1185">Reference proteome</keyword>
<accession>A0ABN8EWK3</accession>
<dbReference type="Pfam" id="PF05987">
    <property type="entry name" value="DUF898"/>
    <property type="match status" value="1"/>
</dbReference>
<organism evidence="3 4">
    <name type="scientific">Emticicia aquatica</name>
    <dbReference type="NCBI Taxonomy" id="1681835"/>
    <lineage>
        <taxon>Bacteria</taxon>
        <taxon>Pseudomonadati</taxon>
        <taxon>Bacteroidota</taxon>
        <taxon>Cytophagia</taxon>
        <taxon>Cytophagales</taxon>
        <taxon>Leadbetterellaceae</taxon>
        <taxon>Emticicia</taxon>
    </lineage>
</organism>
<feature type="transmembrane region" description="Helical" evidence="2">
    <location>
        <begin position="194"/>
        <end position="215"/>
    </location>
</feature>
<gene>
    <name evidence="3" type="ORF">EMA8858_02132</name>
</gene>
<dbReference type="Proteomes" id="UP000837932">
    <property type="component" value="Unassembled WGS sequence"/>
</dbReference>
<evidence type="ECO:0000313" key="4">
    <source>
        <dbReference type="Proteomes" id="UP000837932"/>
    </source>
</evidence>
<evidence type="ECO:0000313" key="3">
    <source>
        <dbReference type="EMBL" id="CAH0996004.1"/>
    </source>
</evidence>
<comment type="caution">
    <text evidence="3">The sequence shown here is derived from an EMBL/GenBank/DDBJ whole genome shotgun (WGS) entry which is preliminary data.</text>
</comment>
<evidence type="ECO:0000256" key="2">
    <source>
        <dbReference type="SAM" id="Phobius"/>
    </source>
</evidence>
<feature type="transmembrane region" description="Helical" evidence="2">
    <location>
        <begin position="295"/>
        <end position="316"/>
    </location>
</feature>
<feature type="transmembrane region" description="Helical" evidence="2">
    <location>
        <begin position="349"/>
        <end position="371"/>
    </location>
</feature>
<feature type="transmembrane region" description="Helical" evidence="2">
    <location>
        <begin position="251"/>
        <end position="274"/>
    </location>
</feature>